<dbReference type="Proteomes" id="UP000269154">
    <property type="component" value="Unassembled WGS sequence"/>
</dbReference>
<keyword evidence="2" id="KW-0812">Transmembrane</keyword>
<dbReference type="EMBL" id="RCBY01000007">
    <property type="protein sequence ID" value="RQH55393.1"/>
    <property type="molecule type" value="Genomic_DNA"/>
</dbReference>
<evidence type="ECO:0000313" key="3">
    <source>
        <dbReference type="EMBL" id="RQH55393.1"/>
    </source>
</evidence>
<feature type="compositionally biased region" description="Polar residues" evidence="1">
    <location>
        <begin position="1"/>
        <end position="17"/>
    </location>
</feature>
<evidence type="ECO:0000313" key="4">
    <source>
        <dbReference type="Proteomes" id="UP000269154"/>
    </source>
</evidence>
<dbReference type="AlphaFoldDB" id="A0A3N6PE07"/>
<reference evidence="3 4" key="1">
    <citation type="journal article" date="2018" name="ACS Chem. Biol.">
        <title>Ketoreductase domain dysfunction expands chemodiversity: malyngamide biosynthesis in the cyanobacterium Okeania hirsuta.</title>
        <authorList>
            <person name="Moss N.A."/>
            <person name="Leao T."/>
            <person name="Rankin M."/>
            <person name="McCullough T.M."/>
            <person name="Qu P."/>
            <person name="Korobeynikov A."/>
            <person name="Smith J.L."/>
            <person name="Gerwick L."/>
            <person name="Gerwick W.H."/>
        </authorList>
    </citation>
    <scope>NUCLEOTIDE SEQUENCE [LARGE SCALE GENOMIC DNA]</scope>
    <source>
        <strain evidence="3 4">PAB10Feb10-1</strain>
    </source>
</reference>
<keyword evidence="2" id="KW-0472">Membrane</keyword>
<comment type="caution">
    <text evidence="3">The sequence shown here is derived from an EMBL/GenBank/DDBJ whole genome shotgun (WGS) entry which is preliminary data.</text>
</comment>
<name>A0A3N6PE07_9CYAN</name>
<sequence>MNKMPNSNFQPLDNYSVESEENKNDQNDEMEVIESYNPETKVMLERFILVLIAIGLIVGAILSVGVVYILDKTGFTTPPSQQPINLGN</sequence>
<keyword evidence="4" id="KW-1185">Reference proteome</keyword>
<feature type="region of interest" description="Disordered" evidence="1">
    <location>
        <begin position="1"/>
        <end position="31"/>
    </location>
</feature>
<organism evidence="3 4">
    <name type="scientific">Okeania hirsuta</name>
    <dbReference type="NCBI Taxonomy" id="1458930"/>
    <lineage>
        <taxon>Bacteria</taxon>
        <taxon>Bacillati</taxon>
        <taxon>Cyanobacteriota</taxon>
        <taxon>Cyanophyceae</taxon>
        <taxon>Oscillatoriophycideae</taxon>
        <taxon>Oscillatoriales</taxon>
        <taxon>Microcoleaceae</taxon>
        <taxon>Okeania</taxon>
    </lineage>
</organism>
<evidence type="ECO:0000256" key="1">
    <source>
        <dbReference type="SAM" id="MobiDB-lite"/>
    </source>
</evidence>
<gene>
    <name evidence="3" type="ORF">D5R40_02295</name>
</gene>
<keyword evidence="2" id="KW-1133">Transmembrane helix</keyword>
<protein>
    <submittedName>
        <fullName evidence="3">Uncharacterized protein</fullName>
    </submittedName>
</protein>
<feature type="transmembrane region" description="Helical" evidence="2">
    <location>
        <begin position="47"/>
        <end position="70"/>
    </location>
</feature>
<accession>A0A3N6PE07</accession>
<evidence type="ECO:0000256" key="2">
    <source>
        <dbReference type="SAM" id="Phobius"/>
    </source>
</evidence>
<proteinExistence type="predicted"/>